<dbReference type="InterPro" id="IPR023213">
    <property type="entry name" value="CAT-like_dom_sf"/>
</dbReference>
<evidence type="ECO:0000313" key="4">
    <source>
        <dbReference type="EMBL" id="KAJ4836406.1"/>
    </source>
</evidence>
<dbReference type="Proteomes" id="UP001141552">
    <property type="component" value="Unassembled WGS sequence"/>
</dbReference>
<dbReference type="GO" id="GO:0016746">
    <property type="term" value="F:acyltransferase activity"/>
    <property type="evidence" value="ECO:0007669"/>
    <property type="project" value="UniProtKB-KW"/>
</dbReference>
<keyword evidence="5" id="KW-1185">Reference proteome</keyword>
<dbReference type="Gene3D" id="3.30.559.10">
    <property type="entry name" value="Chloramphenicol acetyltransferase-like domain"/>
    <property type="match status" value="2"/>
</dbReference>
<evidence type="ECO:0000313" key="5">
    <source>
        <dbReference type="Proteomes" id="UP001141552"/>
    </source>
</evidence>
<organism evidence="4 5">
    <name type="scientific">Turnera subulata</name>
    <dbReference type="NCBI Taxonomy" id="218843"/>
    <lineage>
        <taxon>Eukaryota</taxon>
        <taxon>Viridiplantae</taxon>
        <taxon>Streptophyta</taxon>
        <taxon>Embryophyta</taxon>
        <taxon>Tracheophyta</taxon>
        <taxon>Spermatophyta</taxon>
        <taxon>Magnoliopsida</taxon>
        <taxon>eudicotyledons</taxon>
        <taxon>Gunneridae</taxon>
        <taxon>Pentapetalae</taxon>
        <taxon>rosids</taxon>
        <taxon>fabids</taxon>
        <taxon>Malpighiales</taxon>
        <taxon>Passifloraceae</taxon>
        <taxon>Turnera</taxon>
    </lineage>
</organism>
<name>A0A9Q0FU43_9ROSI</name>
<evidence type="ECO:0000256" key="3">
    <source>
        <dbReference type="ARBA" id="ARBA00023315"/>
    </source>
</evidence>
<dbReference type="Pfam" id="PF02458">
    <property type="entry name" value="Transferase"/>
    <property type="match status" value="2"/>
</dbReference>
<reference evidence="4" key="2">
    <citation type="journal article" date="2023" name="Plants (Basel)">
        <title>Annotation of the Turnera subulata (Passifloraceae) Draft Genome Reveals the S-Locus Evolved after the Divergence of Turneroideae from Passifloroideae in a Stepwise Manner.</title>
        <authorList>
            <person name="Henning P.M."/>
            <person name="Roalson E.H."/>
            <person name="Mir W."/>
            <person name="McCubbin A.G."/>
            <person name="Shore J.S."/>
        </authorList>
    </citation>
    <scope>NUCLEOTIDE SEQUENCE</scope>
    <source>
        <strain evidence="4">F60SS</strain>
    </source>
</reference>
<dbReference type="OrthoDB" id="1932220at2759"/>
<feature type="non-terminal residue" evidence="4">
    <location>
        <position position="1"/>
    </location>
</feature>
<protein>
    <submittedName>
        <fullName evidence="4">Uncharacterized protein</fullName>
    </submittedName>
</protein>
<proteinExistence type="inferred from homology"/>
<gene>
    <name evidence="4" type="ORF">Tsubulata_020976</name>
</gene>
<evidence type="ECO:0000256" key="1">
    <source>
        <dbReference type="ARBA" id="ARBA00009861"/>
    </source>
</evidence>
<keyword evidence="2" id="KW-0808">Transferase</keyword>
<dbReference type="PANTHER" id="PTHR31623">
    <property type="entry name" value="F21J9.9"/>
    <property type="match status" value="1"/>
</dbReference>
<comment type="caution">
    <text evidence="4">The sequence shown here is derived from an EMBL/GenBank/DDBJ whole genome shotgun (WGS) entry which is preliminary data.</text>
</comment>
<comment type="similarity">
    <text evidence="1">Belongs to the plant acyltransferase family.</text>
</comment>
<sequence length="280" mass="31697">MAGESLPGRLVPKSQDKSRLLCEWFHQLAPEPVASDTTPLLVVRFNTFECGGVAIGMDYQLSLSLKLELRLAELDLLIYNTVQVSRDIVLTPRKSNGPGDDNHFTMKRLVFSAEAISNLRAIIYSASVVHDSESLKNKPTRHEAVIAFIWMCLIRMNKARHGRLRRSLLSIAVSMLKKTTLPIPENSWGNHCIGYHAKASNGDEIVSLVDNRNEVVFKGREEPDTDSYNSSSLCRFPLYEADHGWGKPCWVTMPMNQKLRNVIFLMDTFHEQDPEIIPFL</sequence>
<dbReference type="AlphaFoldDB" id="A0A9Q0FU43"/>
<dbReference type="PANTHER" id="PTHR31623:SF17">
    <property type="entry name" value="F21J9.9"/>
    <property type="match status" value="1"/>
</dbReference>
<evidence type="ECO:0000256" key="2">
    <source>
        <dbReference type="ARBA" id="ARBA00022679"/>
    </source>
</evidence>
<reference evidence="4" key="1">
    <citation type="submission" date="2022-02" db="EMBL/GenBank/DDBJ databases">
        <authorList>
            <person name="Henning P.M."/>
            <person name="McCubbin A.G."/>
            <person name="Shore J.S."/>
        </authorList>
    </citation>
    <scope>NUCLEOTIDE SEQUENCE</scope>
    <source>
        <strain evidence="4">F60SS</strain>
        <tissue evidence="4">Leaves</tissue>
    </source>
</reference>
<keyword evidence="3" id="KW-0012">Acyltransferase</keyword>
<accession>A0A9Q0FU43</accession>
<dbReference type="EMBL" id="JAKUCV010004128">
    <property type="protein sequence ID" value="KAJ4836406.1"/>
    <property type="molecule type" value="Genomic_DNA"/>
</dbReference>